<evidence type="ECO:0000313" key="3">
    <source>
        <dbReference type="Proteomes" id="UP000077266"/>
    </source>
</evidence>
<evidence type="ECO:0000256" key="1">
    <source>
        <dbReference type="SAM" id="MobiDB-lite"/>
    </source>
</evidence>
<dbReference type="Proteomes" id="UP000077266">
    <property type="component" value="Unassembled WGS sequence"/>
</dbReference>
<feature type="region of interest" description="Disordered" evidence="1">
    <location>
        <begin position="55"/>
        <end position="101"/>
    </location>
</feature>
<reference evidence="2 3" key="1">
    <citation type="journal article" date="2016" name="Mol. Biol. Evol.">
        <title>Comparative Genomics of Early-Diverging Mushroom-Forming Fungi Provides Insights into the Origins of Lignocellulose Decay Capabilities.</title>
        <authorList>
            <person name="Nagy L.G."/>
            <person name="Riley R."/>
            <person name="Tritt A."/>
            <person name="Adam C."/>
            <person name="Daum C."/>
            <person name="Floudas D."/>
            <person name="Sun H."/>
            <person name="Yadav J.S."/>
            <person name="Pangilinan J."/>
            <person name="Larsson K.H."/>
            <person name="Matsuura K."/>
            <person name="Barry K."/>
            <person name="Labutti K."/>
            <person name="Kuo R."/>
            <person name="Ohm R.A."/>
            <person name="Bhattacharya S.S."/>
            <person name="Shirouzu T."/>
            <person name="Yoshinaga Y."/>
            <person name="Martin F.M."/>
            <person name="Grigoriev I.V."/>
            <person name="Hibbett D.S."/>
        </authorList>
    </citation>
    <scope>NUCLEOTIDE SEQUENCE [LARGE SCALE GENOMIC DNA]</scope>
    <source>
        <strain evidence="2 3">HHB12029</strain>
    </source>
</reference>
<dbReference type="AlphaFoldDB" id="A0A166A5J0"/>
<name>A0A166A5J0_EXIGL</name>
<accession>A0A166A5J0</accession>
<gene>
    <name evidence="2" type="ORF">EXIGLDRAFT_722454</name>
</gene>
<evidence type="ECO:0000313" key="2">
    <source>
        <dbReference type="EMBL" id="KZV88679.1"/>
    </source>
</evidence>
<keyword evidence="3" id="KW-1185">Reference proteome</keyword>
<dbReference type="InParanoid" id="A0A166A5J0"/>
<sequence>MTQKDVVPFFARLVNKEMQGDRHPDVHRRCFTLAQQSSTRTGNTVCLRSCCPSRVVPRRGRKPKPATKFEKQSLSHSGRLDPSSAHRRLQWRKRRSRHPTA</sequence>
<organism evidence="2 3">
    <name type="scientific">Exidia glandulosa HHB12029</name>
    <dbReference type="NCBI Taxonomy" id="1314781"/>
    <lineage>
        <taxon>Eukaryota</taxon>
        <taxon>Fungi</taxon>
        <taxon>Dikarya</taxon>
        <taxon>Basidiomycota</taxon>
        <taxon>Agaricomycotina</taxon>
        <taxon>Agaricomycetes</taxon>
        <taxon>Auriculariales</taxon>
        <taxon>Exidiaceae</taxon>
        <taxon>Exidia</taxon>
    </lineage>
</organism>
<dbReference type="EMBL" id="KV426093">
    <property type="protein sequence ID" value="KZV88679.1"/>
    <property type="molecule type" value="Genomic_DNA"/>
</dbReference>
<feature type="compositionally biased region" description="Basic residues" evidence="1">
    <location>
        <begin position="56"/>
        <end position="65"/>
    </location>
</feature>
<protein>
    <submittedName>
        <fullName evidence="2">Uncharacterized protein</fullName>
    </submittedName>
</protein>
<feature type="compositionally biased region" description="Basic residues" evidence="1">
    <location>
        <begin position="85"/>
        <end position="101"/>
    </location>
</feature>
<proteinExistence type="predicted"/>